<evidence type="ECO:0000313" key="2">
    <source>
        <dbReference type="WBParaSite" id="JU765_v2.g6428.t1"/>
    </source>
</evidence>
<evidence type="ECO:0000313" key="1">
    <source>
        <dbReference type="Proteomes" id="UP000887576"/>
    </source>
</evidence>
<sequence length="1420" mass="161672">MPSTFERNGNVSHPFGGSLAQNLYQDVDDDFIAVQLYMDDFTTTVAIGPASVAYRLCGCYFRILNLPPWFQSHVDYIFLKFLAFSSDVSNNALRLLAVNELLRLENEGVEVNYRGQRRHLRVVLFQIVADNLGLHGAYGLKKSFRGQACCRVCKSNRIKTSVELGEMKTVEEYEAVVGNGNLDVMEANGIREKCAFHDLTYYHFIKAPTLDLMHDVLEGHAHYLLAHVFNELRRQFRNVPVNGLIETFVYKGKVRQNKPTALQLLTVNARENGSRLQGYTAKKTLNLLRLLPLIMESYGIHPTGPFWTCLLDFLYIMDYLLAKTMPQANVDVLRLMIEKYVASYILAGGYMTIKTHHLLHYVDVIEKLGMPTFYWSMRFEANHQTFKRYGNTNCCHKSLANTLANKIQRRSYFQLQELIEDRNALLNAKNRLIEERFVVNEVVVINVMIVTVECQFTLNTLKDNTYEVDVPSGAAFSEVKKQLLTIVGEDVEIRAQRRNRVDEKGKPVVVPVSDEFRIYGSGSFVVDIVSGEFPFLNLSKINIVFFVEQQGKKTTDELFSQSDVSQNEEQSDVETKDQTKKLEEQSDVETNDQTKKLEEPADVETNDQTKKLEEPADVETNERVQETDHLNESDEDVVNVIDDLRSVSETNDAFDHVGDDIGFNVTLTCENARNKNDARTWTIHVAVGTTFKKLKEGLAEFLGFQPDVVSQSVRVGLRDGGSHWFHVREDYIVDQKTEFILRCSNDLLPRTEEVQRNVEASKKNEESVLLRESDDPFSALTSTLPLPKTDNLFRVIYHRYHKEIDDVFNSWRDEKYKTVSLREFCNNVNNRVGLVICGNELVTNSVAIERAHVMCRQLPLKLLKTLNPNWECGRQDTRDVCAAFYRFTGNEMFNTIAAQGGDNVVDANLRSSRSRQRKTEGVVLKKGRSSLLDVDIREAASRLAAIKDYAELRIAFNQTARVRRNFIDQTKTSNLENKGIVDTVVEMFPHLRSDITLMTEDFIFRMEELKLPQPDYVQLFQTFSDAIIAVAKEKNVAVPYAPEYADERERATVFDLFNIVKAFTKKHHLDVNRLICGGPETSTIEDGVADVQKKKWNHPCVIMTYKHPSYSYYVYVDTCAFPIEGGIFRAVHWMYAVQQVFALKWDKSCHEFIRFLEHFGGFKHVTRRPTTTDGTIMDLLKAKLRESYVRPPCPPSQKVTDVAVVDVENNSVVQDGVTMTQIFNGKLSQPVSSPSLTARNIQVKEDPVDWWLQNSSVDSAFTPPLSRSSRAPDLVRWEYTSPRMPPKQTQEQQLKSRTSLQTPIRAGETPDSGVDSAVSQSTNTSQWSSSNFSVSSDVPKRRSTLQQPVSSGKAPGKRLWSTQNSPLTFTELIPKNYKSSRYVDDKDKENGSGLTLPKSVAKKHPSTPAIPRRPLALKKL</sequence>
<accession>A0AC34RFY3</accession>
<protein>
    <submittedName>
        <fullName evidence="2">Uncharacterized protein</fullName>
    </submittedName>
</protein>
<reference evidence="2" key="1">
    <citation type="submission" date="2022-11" db="UniProtKB">
        <authorList>
            <consortium name="WormBaseParasite"/>
        </authorList>
    </citation>
    <scope>IDENTIFICATION</scope>
</reference>
<organism evidence="1 2">
    <name type="scientific">Panagrolaimus sp. JU765</name>
    <dbReference type="NCBI Taxonomy" id="591449"/>
    <lineage>
        <taxon>Eukaryota</taxon>
        <taxon>Metazoa</taxon>
        <taxon>Ecdysozoa</taxon>
        <taxon>Nematoda</taxon>
        <taxon>Chromadorea</taxon>
        <taxon>Rhabditida</taxon>
        <taxon>Tylenchina</taxon>
        <taxon>Panagrolaimomorpha</taxon>
        <taxon>Panagrolaimoidea</taxon>
        <taxon>Panagrolaimidae</taxon>
        <taxon>Panagrolaimus</taxon>
    </lineage>
</organism>
<dbReference type="WBParaSite" id="JU765_v2.g6428.t1">
    <property type="protein sequence ID" value="JU765_v2.g6428.t1"/>
    <property type="gene ID" value="JU765_v2.g6428"/>
</dbReference>
<name>A0AC34RFY3_9BILA</name>
<proteinExistence type="predicted"/>
<dbReference type="Proteomes" id="UP000887576">
    <property type="component" value="Unplaced"/>
</dbReference>